<evidence type="ECO:0000256" key="4">
    <source>
        <dbReference type="ARBA" id="ARBA00023136"/>
    </source>
</evidence>
<evidence type="ECO:0000313" key="7">
    <source>
        <dbReference type="EMBL" id="GGD47905.1"/>
    </source>
</evidence>
<reference evidence="7" key="1">
    <citation type="journal article" date="2014" name="Int. J. Syst. Evol. Microbiol.">
        <title>Complete genome sequence of Corynebacterium casei LMG S-19264T (=DSM 44701T), isolated from a smear-ripened cheese.</title>
        <authorList>
            <consortium name="US DOE Joint Genome Institute (JGI-PGF)"/>
            <person name="Walter F."/>
            <person name="Albersmeier A."/>
            <person name="Kalinowski J."/>
            <person name="Ruckert C."/>
        </authorList>
    </citation>
    <scope>NUCLEOTIDE SEQUENCE</scope>
    <source>
        <strain evidence="7">CGMCC 1.15958</strain>
    </source>
</reference>
<proteinExistence type="predicted"/>
<accession>A0A916YJX4</accession>
<gene>
    <name evidence="7" type="ORF">GCM10011514_09880</name>
</gene>
<evidence type="ECO:0000256" key="1">
    <source>
        <dbReference type="ARBA" id="ARBA00004370"/>
    </source>
</evidence>
<dbReference type="RefSeq" id="WP_188764931.1">
    <property type="nucleotide sequence ID" value="NZ_BMKK01000002.1"/>
</dbReference>
<dbReference type="GO" id="GO:0016491">
    <property type="term" value="F:oxidoreductase activity"/>
    <property type="evidence" value="ECO:0007669"/>
    <property type="project" value="InterPro"/>
</dbReference>
<protein>
    <submittedName>
        <fullName evidence="7">Sterol desaturase</fullName>
    </submittedName>
</protein>
<dbReference type="EMBL" id="BMKK01000002">
    <property type="protein sequence ID" value="GGD47905.1"/>
    <property type="molecule type" value="Genomic_DNA"/>
</dbReference>
<feature type="transmembrane region" description="Helical" evidence="5">
    <location>
        <begin position="53"/>
        <end position="73"/>
    </location>
</feature>
<keyword evidence="2 5" id="KW-0812">Transmembrane</keyword>
<evidence type="ECO:0000256" key="3">
    <source>
        <dbReference type="ARBA" id="ARBA00022989"/>
    </source>
</evidence>
<dbReference type="AlphaFoldDB" id="A0A916YJX4"/>
<dbReference type="InterPro" id="IPR006694">
    <property type="entry name" value="Fatty_acid_hydroxylase"/>
</dbReference>
<comment type="caution">
    <text evidence="7">The sequence shown here is derived from an EMBL/GenBank/DDBJ whole genome shotgun (WGS) entry which is preliminary data.</text>
</comment>
<dbReference type="GO" id="GO:0016020">
    <property type="term" value="C:membrane"/>
    <property type="evidence" value="ECO:0007669"/>
    <property type="project" value="UniProtKB-SubCell"/>
</dbReference>
<evidence type="ECO:0000256" key="2">
    <source>
        <dbReference type="ARBA" id="ARBA00022692"/>
    </source>
</evidence>
<name>A0A916YJX4_9BACT</name>
<dbReference type="GO" id="GO:0005506">
    <property type="term" value="F:iron ion binding"/>
    <property type="evidence" value="ECO:0007669"/>
    <property type="project" value="InterPro"/>
</dbReference>
<evidence type="ECO:0000259" key="6">
    <source>
        <dbReference type="Pfam" id="PF04116"/>
    </source>
</evidence>
<feature type="transmembrane region" description="Helical" evidence="5">
    <location>
        <begin position="93"/>
        <end position="113"/>
    </location>
</feature>
<dbReference type="GO" id="GO:0008610">
    <property type="term" value="P:lipid biosynthetic process"/>
    <property type="evidence" value="ECO:0007669"/>
    <property type="project" value="InterPro"/>
</dbReference>
<feature type="domain" description="Fatty acid hydroxylase" evidence="6">
    <location>
        <begin position="100"/>
        <end position="235"/>
    </location>
</feature>
<evidence type="ECO:0000256" key="5">
    <source>
        <dbReference type="SAM" id="Phobius"/>
    </source>
</evidence>
<dbReference type="Pfam" id="PF04116">
    <property type="entry name" value="FA_hydroxylase"/>
    <property type="match status" value="1"/>
</dbReference>
<reference evidence="7" key="2">
    <citation type="submission" date="2020-09" db="EMBL/GenBank/DDBJ databases">
        <authorList>
            <person name="Sun Q."/>
            <person name="Zhou Y."/>
        </authorList>
    </citation>
    <scope>NUCLEOTIDE SEQUENCE</scope>
    <source>
        <strain evidence="7">CGMCC 1.15958</strain>
    </source>
</reference>
<dbReference type="InterPro" id="IPR050307">
    <property type="entry name" value="Sterol_Desaturase_Related"/>
</dbReference>
<dbReference type="Proteomes" id="UP000609064">
    <property type="component" value="Unassembled WGS sequence"/>
</dbReference>
<feature type="transmembrane region" description="Helical" evidence="5">
    <location>
        <begin position="14"/>
        <end position="32"/>
    </location>
</feature>
<feature type="transmembrane region" description="Helical" evidence="5">
    <location>
        <begin position="169"/>
        <end position="189"/>
    </location>
</feature>
<keyword evidence="3 5" id="KW-1133">Transmembrane helix</keyword>
<keyword evidence="8" id="KW-1185">Reference proteome</keyword>
<evidence type="ECO:0000313" key="8">
    <source>
        <dbReference type="Proteomes" id="UP000609064"/>
    </source>
</evidence>
<keyword evidence="4 5" id="KW-0472">Membrane</keyword>
<comment type="subcellular location">
    <subcellularLocation>
        <location evidence="1">Membrane</location>
    </subcellularLocation>
</comment>
<dbReference type="PANTHER" id="PTHR11863">
    <property type="entry name" value="STEROL DESATURASE"/>
    <property type="match status" value="1"/>
</dbReference>
<organism evidence="7 8">
    <name type="scientific">Emticicia aquatilis</name>
    <dbReference type="NCBI Taxonomy" id="1537369"/>
    <lineage>
        <taxon>Bacteria</taxon>
        <taxon>Pseudomonadati</taxon>
        <taxon>Bacteroidota</taxon>
        <taxon>Cytophagia</taxon>
        <taxon>Cytophagales</taxon>
        <taxon>Leadbetterellaceae</taxon>
        <taxon>Emticicia</taxon>
    </lineage>
</organism>
<feature type="transmembrane region" description="Helical" evidence="5">
    <location>
        <begin position="140"/>
        <end position="163"/>
    </location>
</feature>
<sequence length="258" mass="30900">MDWSKIISILLENARNYSVIAGITFLIFYIFLKKKIAFKKIQLKFPELKDYQREVFFSILSIMIFTLPPVIMLLNDNIRPYTLYYSNIHEHSITYFCIAFILMIVIHDTYFYWMHRLMHDKRLFKLFHLVHHKSTNPTPLAAYAFHPLEAIVESGIFVLLLLIMPLNDYHLVVFFICSLAYNVYGHLGFELYPKGFSRNWFGKWINTSVNHNLHHQYFKGNYGLYFTFWDRTMGTLRSDYDEHFDEVKNRDKLTSDSN</sequence>